<dbReference type="AlphaFoldDB" id="A0A6M4AUK7"/>
<evidence type="ECO:0000313" key="7">
    <source>
        <dbReference type="EMBL" id="QJQ32818.1"/>
    </source>
</evidence>
<feature type="domain" description="Histidine kinase" evidence="6">
    <location>
        <begin position="249"/>
        <end position="465"/>
    </location>
</feature>
<dbReference type="InterPro" id="IPR005467">
    <property type="entry name" value="His_kinase_dom"/>
</dbReference>
<dbReference type="InterPro" id="IPR050736">
    <property type="entry name" value="Sensor_HK_Regulatory"/>
</dbReference>
<keyword evidence="5" id="KW-0902">Two-component regulatory system</keyword>
<evidence type="ECO:0000259" key="6">
    <source>
        <dbReference type="PROSITE" id="PS50109"/>
    </source>
</evidence>
<protein>
    <recommendedName>
        <fullName evidence="2">histidine kinase</fullName>
        <ecNumber evidence="2">2.7.13.3</ecNumber>
    </recommendedName>
</protein>
<dbReference type="PANTHER" id="PTHR43711">
    <property type="entry name" value="TWO-COMPONENT HISTIDINE KINASE"/>
    <property type="match status" value="1"/>
</dbReference>
<evidence type="ECO:0000256" key="5">
    <source>
        <dbReference type="ARBA" id="ARBA00023012"/>
    </source>
</evidence>
<dbReference type="EMBL" id="CP053015">
    <property type="protein sequence ID" value="QJQ32818.1"/>
    <property type="molecule type" value="Genomic_DNA"/>
</dbReference>
<comment type="catalytic activity">
    <reaction evidence="1">
        <text>ATP + protein L-histidine = ADP + protein N-phospho-L-histidine.</text>
        <dbReference type="EC" id="2.7.13.3"/>
    </reaction>
</comment>
<name>A0A6M4AUK7_9SPHN</name>
<dbReference type="RefSeq" id="WP_169946457.1">
    <property type="nucleotide sequence ID" value="NZ_CP053015.1"/>
</dbReference>
<dbReference type="EC" id="2.7.13.3" evidence="2"/>
<organism evidence="7 8">
    <name type="scientific">Sphingomonas lacunae</name>
    <dbReference type="NCBI Taxonomy" id="2698828"/>
    <lineage>
        <taxon>Bacteria</taxon>
        <taxon>Pseudomonadati</taxon>
        <taxon>Pseudomonadota</taxon>
        <taxon>Alphaproteobacteria</taxon>
        <taxon>Sphingomonadales</taxon>
        <taxon>Sphingomonadaceae</taxon>
        <taxon>Sphingomonas</taxon>
    </lineage>
</organism>
<dbReference type="GO" id="GO:0004673">
    <property type="term" value="F:protein histidine kinase activity"/>
    <property type="evidence" value="ECO:0007669"/>
    <property type="project" value="UniProtKB-EC"/>
</dbReference>
<dbReference type="PROSITE" id="PS50109">
    <property type="entry name" value="HIS_KIN"/>
    <property type="match status" value="1"/>
</dbReference>
<evidence type="ECO:0000313" key="8">
    <source>
        <dbReference type="Proteomes" id="UP000503018"/>
    </source>
</evidence>
<dbReference type="PANTHER" id="PTHR43711:SF1">
    <property type="entry name" value="HISTIDINE KINASE 1"/>
    <property type="match status" value="1"/>
</dbReference>
<keyword evidence="7" id="KW-0067">ATP-binding</keyword>
<evidence type="ECO:0000256" key="4">
    <source>
        <dbReference type="ARBA" id="ARBA00022777"/>
    </source>
</evidence>
<dbReference type="Proteomes" id="UP000503018">
    <property type="component" value="Chromosome"/>
</dbReference>
<keyword evidence="4" id="KW-0418">Kinase</keyword>
<reference evidence="7 8" key="1">
    <citation type="submission" date="2020-01" db="EMBL/GenBank/DDBJ databases">
        <title>Sphingomonas sp. strain CSW-10.</title>
        <authorList>
            <person name="Chen W.-M."/>
        </authorList>
    </citation>
    <scope>NUCLEOTIDE SEQUENCE [LARGE SCALE GENOMIC DNA]</scope>
    <source>
        <strain evidence="7 8">CSW-10</strain>
    </source>
</reference>
<keyword evidence="7" id="KW-0547">Nucleotide-binding</keyword>
<dbReference type="CDD" id="cd00075">
    <property type="entry name" value="HATPase"/>
    <property type="match status" value="1"/>
</dbReference>
<dbReference type="SUPFAM" id="SSF55874">
    <property type="entry name" value="ATPase domain of HSP90 chaperone/DNA topoisomerase II/histidine kinase"/>
    <property type="match status" value="1"/>
</dbReference>
<gene>
    <name evidence="7" type="ORF">GV829_10490</name>
</gene>
<dbReference type="SMART" id="SM00387">
    <property type="entry name" value="HATPase_c"/>
    <property type="match status" value="1"/>
</dbReference>
<dbReference type="Gene3D" id="3.30.565.10">
    <property type="entry name" value="Histidine kinase-like ATPase, C-terminal domain"/>
    <property type="match status" value="1"/>
</dbReference>
<dbReference type="InterPro" id="IPR036890">
    <property type="entry name" value="HATPase_C_sf"/>
</dbReference>
<proteinExistence type="predicted"/>
<evidence type="ECO:0000256" key="3">
    <source>
        <dbReference type="ARBA" id="ARBA00022679"/>
    </source>
</evidence>
<dbReference type="InterPro" id="IPR003594">
    <property type="entry name" value="HATPase_dom"/>
</dbReference>
<dbReference type="Pfam" id="PF02518">
    <property type="entry name" value="HATPase_c"/>
    <property type="match status" value="1"/>
</dbReference>
<dbReference type="GO" id="GO:0005524">
    <property type="term" value="F:ATP binding"/>
    <property type="evidence" value="ECO:0007669"/>
    <property type="project" value="UniProtKB-KW"/>
</dbReference>
<evidence type="ECO:0000256" key="2">
    <source>
        <dbReference type="ARBA" id="ARBA00012438"/>
    </source>
</evidence>
<dbReference type="InterPro" id="IPR004358">
    <property type="entry name" value="Sig_transdc_His_kin-like_C"/>
</dbReference>
<dbReference type="PRINTS" id="PR00344">
    <property type="entry name" value="BCTRLSENSOR"/>
</dbReference>
<dbReference type="GO" id="GO:0000160">
    <property type="term" value="P:phosphorelay signal transduction system"/>
    <property type="evidence" value="ECO:0007669"/>
    <property type="project" value="UniProtKB-KW"/>
</dbReference>
<keyword evidence="3" id="KW-0808">Transferase</keyword>
<accession>A0A6M4AUK7</accession>
<keyword evidence="8" id="KW-1185">Reference proteome</keyword>
<dbReference type="KEGG" id="slan:GV829_10490"/>
<evidence type="ECO:0000256" key="1">
    <source>
        <dbReference type="ARBA" id="ARBA00000085"/>
    </source>
</evidence>
<sequence length="466" mass="50239">MINAVRARVNAEGRLVSADAQLLELQEQAGGTLGGPIALPALARLARLANRLETPIERQVLMADERYEISAHGRFLPDSDGVRIELVDWTAHDAPDASHSDPLPPLPKRIIPPGAISWACDIRLRLVMVEADAAWGLSDQIWMGRSMSELFHLLPDNDGSFPLLTALAEQADFIGQRARVALGLADGTVVMLKANAMHDDGEIFTGFYGSAAPVGFGQLPVDVAVPQPADANEPTNLLGNIDVRSFALRIDGAMRRPLGRIIANAETIAGQLQGPIRADYARYASDIALAGRHLLDLVDDLADLQAVERENFTIASERVDLADVGRRAAGLLAMKAKERLIRIDAPGADESALATGEFRRVLQILLNLVGNAIRYGPEDSMVWIRVDTDDLWATVTVADQGPGISGEDQARLFTKFERLGRNDAGGSGLGLYISRRLARAMHGDISIDSAPGQGARFTLRLPKRAG</sequence>